<evidence type="ECO:0000313" key="2">
    <source>
        <dbReference type="WBParaSite" id="maker-unitig_32588-snap-gene-0.1-mRNA-1"/>
    </source>
</evidence>
<keyword evidence="1" id="KW-1185">Reference proteome</keyword>
<reference evidence="2" key="1">
    <citation type="submission" date="2016-11" db="UniProtKB">
        <authorList>
            <consortium name="WormBaseParasite"/>
        </authorList>
    </citation>
    <scope>IDENTIFICATION</scope>
</reference>
<name>A0A1I8FG20_9PLAT</name>
<organism evidence="1 2">
    <name type="scientific">Macrostomum lignano</name>
    <dbReference type="NCBI Taxonomy" id="282301"/>
    <lineage>
        <taxon>Eukaryota</taxon>
        <taxon>Metazoa</taxon>
        <taxon>Spiralia</taxon>
        <taxon>Lophotrochozoa</taxon>
        <taxon>Platyhelminthes</taxon>
        <taxon>Rhabditophora</taxon>
        <taxon>Macrostomorpha</taxon>
        <taxon>Macrostomida</taxon>
        <taxon>Macrostomidae</taxon>
        <taxon>Macrostomum</taxon>
    </lineage>
</organism>
<evidence type="ECO:0000313" key="1">
    <source>
        <dbReference type="Proteomes" id="UP000095280"/>
    </source>
</evidence>
<dbReference type="Proteomes" id="UP000095280">
    <property type="component" value="Unplaced"/>
</dbReference>
<dbReference type="AlphaFoldDB" id="A0A1I8FG20"/>
<accession>A0A1I8FG20</accession>
<dbReference type="WBParaSite" id="maker-unitig_32588-snap-gene-0.1-mRNA-1">
    <property type="protein sequence ID" value="maker-unitig_32588-snap-gene-0.1-mRNA-1"/>
    <property type="gene ID" value="maker-unitig_32588-snap-gene-0.1"/>
</dbReference>
<proteinExistence type="predicted"/>
<protein>
    <submittedName>
        <fullName evidence="2">YqaJ domain-containing protein</fullName>
    </submittedName>
</protein>
<sequence>TPLLTADSDITAICTEENRLGFEAKARNGGWLNSKGDSARYRRVAKERLKQQKDPESLLPYPTSTAYQELYLSTPAMGHRLLAVEHQRATRYTMNT</sequence>